<keyword evidence="6" id="KW-1185">Reference proteome</keyword>
<sequence length="317" mass="32287">MTGLVDVARRAGVSPATASRVLSGAGPASAASRERVLAAAGELGYAAHPVARMLAKGDGTRIVLAVRDDRADALRDPFVSRATAAVAEVADAAGLGVALRQLPLDCAAGLETIAADRSVAALVLTGHDTATLGALPRRLSGRTAAIGVGAPGVPNADVDSRAGFGALLRHLHEQGRRRVVLVGGPRWLGAARAPLAAYADFALAIGVPPRSVTGAVTVERGRAATYRILSRWPDTDAIVAVSDAVALGVLDALHELGRRVPDDVAVTGFDDAPVAGPALTTATHPVERIATAAATAALTGVRETRLFPSHPVLRQTT</sequence>
<dbReference type="InterPro" id="IPR010982">
    <property type="entry name" value="Lambda_DNA-bd_dom_sf"/>
</dbReference>
<name>A0A919TSF9_9ACTN</name>
<dbReference type="SMART" id="SM00354">
    <property type="entry name" value="HTH_LACI"/>
    <property type="match status" value="1"/>
</dbReference>
<comment type="caution">
    <text evidence="5">The sequence shown here is derived from an EMBL/GenBank/DDBJ whole genome shotgun (WGS) entry which is preliminary data.</text>
</comment>
<protein>
    <submittedName>
        <fullName evidence="5">LacI family transcriptional regulator</fullName>
    </submittedName>
</protein>
<dbReference type="PANTHER" id="PTHR30146">
    <property type="entry name" value="LACI-RELATED TRANSCRIPTIONAL REPRESSOR"/>
    <property type="match status" value="1"/>
</dbReference>
<evidence type="ECO:0000313" key="5">
    <source>
        <dbReference type="EMBL" id="GIF20209.1"/>
    </source>
</evidence>
<dbReference type="PROSITE" id="PS00356">
    <property type="entry name" value="HTH_LACI_1"/>
    <property type="match status" value="1"/>
</dbReference>
<evidence type="ECO:0000256" key="3">
    <source>
        <dbReference type="ARBA" id="ARBA00023163"/>
    </source>
</evidence>
<evidence type="ECO:0000256" key="2">
    <source>
        <dbReference type="ARBA" id="ARBA00023125"/>
    </source>
</evidence>
<dbReference type="AlphaFoldDB" id="A0A919TSF9"/>
<dbReference type="Pfam" id="PF13377">
    <property type="entry name" value="Peripla_BP_3"/>
    <property type="match status" value="1"/>
</dbReference>
<dbReference type="EMBL" id="BOMY01000021">
    <property type="protein sequence ID" value="GIF20209.1"/>
    <property type="molecule type" value="Genomic_DNA"/>
</dbReference>
<dbReference type="SUPFAM" id="SSF47413">
    <property type="entry name" value="lambda repressor-like DNA-binding domains"/>
    <property type="match status" value="1"/>
</dbReference>
<reference evidence="5" key="1">
    <citation type="submission" date="2021-01" db="EMBL/GenBank/DDBJ databases">
        <title>Whole genome shotgun sequence of Actinoplanes tereljensis NBRC 105297.</title>
        <authorList>
            <person name="Komaki H."/>
            <person name="Tamura T."/>
        </authorList>
    </citation>
    <scope>NUCLEOTIDE SEQUENCE</scope>
    <source>
        <strain evidence="5">NBRC 105297</strain>
    </source>
</reference>
<gene>
    <name evidence="5" type="ORF">Ate02nite_29390</name>
</gene>
<keyword evidence="1" id="KW-0805">Transcription regulation</keyword>
<keyword evidence="3" id="KW-0804">Transcription</keyword>
<dbReference type="CDD" id="cd01392">
    <property type="entry name" value="HTH_LacI"/>
    <property type="match status" value="1"/>
</dbReference>
<dbReference type="Proteomes" id="UP000623608">
    <property type="component" value="Unassembled WGS sequence"/>
</dbReference>
<dbReference type="GO" id="GO:0003700">
    <property type="term" value="F:DNA-binding transcription factor activity"/>
    <property type="evidence" value="ECO:0007669"/>
    <property type="project" value="TreeGrafter"/>
</dbReference>
<dbReference type="RefSeq" id="WP_203805636.1">
    <property type="nucleotide sequence ID" value="NZ_BOMY01000021.1"/>
</dbReference>
<dbReference type="PANTHER" id="PTHR30146:SF109">
    <property type="entry name" value="HTH-TYPE TRANSCRIPTIONAL REGULATOR GALS"/>
    <property type="match status" value="1"/>
</dbReference>
<dbReference type="Pfam" id="PF00356">
    <property type="entry name" value="LacI"/>
    <property type="match status" value="1"/>
</dbReference>
<dbReference type="SUPFAM" id="SSF53822">
    <property type="entry name" value="Periplasmic binding protein-like I"/>
    <property type="match status" value="1"/>
</dbReference>
<keyword evidence="2" id="KW-0238">DNA-binding</keyword>
<dbReference type="InterPro" id="IPR000843">
    <property type="entry name" value="HTH_LacI"/>
</dbReference>
<dbReference type="InterPro" id="IPR028082">
    <property type="entry name" value="Peripla_BP_I"/>
</dbReference>
<organism evidence="5 6">
    <name type="scientific">Paractinoplanes tereljensis</name>
    <dbReference type="NCBI Taxonomy" id="571912"/>
    <lineage>
        <taxon>Bacteria</taxon>
        <taxon>Bacillati</taxon>
        <taxon>Actinomycetota</taxon>
        <taxon>Actinomycetes</taxon>
        <taxon>Micromonosporales</taxon>
        <taxon>Micromonosporaceae</taxon>
        <taxon>Paractinoplanes</taxon>
    </lineage>
</organism>
<evidence type="ECO:0000256" key="1">
    <source>
        <dbReference type="ARBA" id="ARBA00023015"/>
    </source>
</evidence>
<dbReference type="InterPro" id="IPR046335">
    <property type="entry name" value="LacI/GalR-like_sensor"/>
</dbReference>
<evidence type="ECO:0000259" key="4">
    <source>
        <dbReference type="PROSITE" id="PS50932"/>
    </source>
</evidence>
<accession>A0A919TSF9</accession>
<feature type="domain" description="HTH lacI-type" evidence="4">
    <location>
        <begin position="2"/>
        <end position="56"/>
    </location>
</feature>
<dbReference type="Gene3D" id="1.10.260.40">
    <property type="entry name" value="lambda repressor-like DNA-binding domains"/>
    <property type="match status" value="1"/>
</dbReference>
<evidence type="ECO:0000313" key="6">
    <source>
        <dbReference type="Proteomes" id="UP000623608"/>
    </source>
</evidence>
<dbReference type="PROSITE" id="PS50932">
    <property type="entry name" value="HTH_LACI_2"/>
    <property type="match status" value="1"/>
</dbReference>
<dbReference type="Gene3D" id="3.40.50.2300">
    <property type="match status" value="2"/>
</dbReference>
<proteinExistence type="predicted"/>
<dbReference type="CDD" id="cd06267">
    <property type="entry name" value="PBP1_LacI_sugar_binding-like"/>
    <property type="match status" value="1"/>
</dbReference>
<dbReference type="GO" id="GO:0000976">
    <property type="term" value="F:transcription cis-regulatory region binding"/>
    <property type="evidence" value="ECO:0007669"/>
    <property type="project" value="TreeGrafter"/>
</dbReference>